<dbReference type="InterPro" id="IPR046732">
    <property type="entry name" value="DUF6624"/>
</dbReference>
<dbReference type="Pfam" id="PF20329">
    <property type="entry name" value="DUF6624"/>
    <property type="match status" value="1"/>
</dbReference>
<organism evidence="1 2">
    <name type="scientific">Flavobacterium bomense</name>
    <dbReference type="NCBI Taxonomy" id="2497483"/>
    <lineage>
        <taxon>Bacteria</taxon>
        <taxon>Pseudomonadati</taxon>
        <taxon>Bacteroidota</taxon>
        <taxon>Flavobacteriia</taxon>
        <taxon>Flavobacteriales</taxon>
        <taxon>Flavobacteriaceae</taxon>
        <taxon>Flavobacterium</taxon>
    </lineage>
</organism>
<proteinExistence type="predicted"/>
<reference evidence="1 2" key="1">
    <citation type="submission" date="2018-12" db="EMBL/GenBank/DDBJ databases">
        <title>Flavobacterium sp. nov., isolated from glacier ice.</title>
        <authorList>
            <person name="Liu Q."/>
            <person name="Xin Y.-H."/>
        </authorList>
    </citation>
    <scope>NUCLEOTIDE SEQUENCE [LARGE SCALE GENOMIC DNA]</scope>
    <source>
        <strain evidence="1 2">RB1N8</strain>
    </source>
</reference>
<comment type="caution">
    <text evidence="1">The sequence shown here is derived from an EMBL/GenBank/DDBJ whole genome shotgun (WGS) entry which is preliminary data.</text>
</comment>
<evidence type="ECO:0000313" key="2">
    <source>
        <dbReference type="Proteomes" id="UP000280825"/>
    </source>
</evidence>
<dbReference type="PROSITE" id="PS51257">
    <property type="entry name" value="PROKAR_LIPOPROTEIN"/>
    <property type="match status" value="1"/>
</dbReference>
<sequence length="216" mass="25782">MRYSILIILVFFISCNAINLNEEEKNNLEIDLEKMVKTDQIAANNASPPKQYEQLSKEKWLLFKDSVYTNHKIRIEKIFNRVGFLGFDKVGKEGAKDFWLLTQHSDKYPNFQKKVLKKMKIEVRNNNANPQNYAYLYDRVQLNIGKKQLYATQLEYNNIGQAIPKSLEDSVNIDFRRDEYKLENLREYLNFMTEMHFEMNKQHFIDKGITKPNFYK</sequence>
<keyword evidence="2" id="KW-1185">Reference proteome</keyword>
<dbReference type="RefSeq" id="WP_126561408.1">
    <property type="nucleotide sequence ID" value="NZ_RYDJ01000001.1"/>
</dbReference>
<protein>
    <submittedName>
        <fullName evidence="1">Uncharacterized protein</fullName>
    </submittedName>
</protein>
<evidence type="ECO:0000313" key="1">
    <source>
        <dbReference type="EMBL" id="RTZ08122.1"/>
    </source>
</evidence>
<gene>
    <name evidence="1" type="ORF">EKL98_02045</name>
</gene>
<accession>A0A432CRB0</accession>
<dbReference type="AlphaFoldDB" id="A0A432CRB0"/>
<dbReference type="EMBL" id="RYDJ01000001">
    <property type="protein sequence ID" value="RTZ08122.1"/>
    <property type="molecule type" value="Genomic_DNA"/>
</dbReference>
<dbReference type="Proteomes" id="UP000280825">
    <property type="component" value="Unassembled WGS sequence"/>
</dbReference>
<name>A0A432CRB0_9FLAO</name>